<dbReference type="EMBL" id="MBER01000071">
    <property type="protein sequence ID" value="OMC44730.1"/>
    <property type="molecule type" value="Genomic_DNA"/>
</dbReference>
<name>A0ABD6QLR8_MYCFO</name>
<protein>
    <submittedName>
        <fullName evidence="1">Uncharacterized protein</fullName>
    </submittedName>
</protein>
<proteinExistence type="predicted"/>
<evidence type="ECO:0000313" key="2">
    <source>
        <dbReference type="Proteomes" id="UP000187001"/>
    </source>
</evidence>
<evidence type="ECO:0000313" key="1">
    <source>
        <dbReference type="EMBL" id="OMC44730.1"/>
    </source>
</evidence>
<accession>A0ABD6QLR8</accession>
<dbReference type="Proteomes" id="UP000187001">
    <property type="component" value="Unassembled WGS sequence"/>
</dbReference>
<dbReference type="AlphaFoldDB" id="A0ABD6QLR8"/>
<reference evidence="1 2" key="1">
    <citation type="submission" date="2016-07" db="EMBL/GenBank/DDBJ databases">
        <authorList>
            <person name="Sutton G."/>
            <person name="Brinkac L."/>
            <person name="Sanka R."/>
            <person name="Adams M."/>
            <person name="Lau E."/>
            <person name="Kumar A."/>
            <person name="Macaden R."/>
        </authorList>
    </citation>
    <scope>NUCLEOTIDE SEQUENCE [LARGE SCALE GENOMIC DNA]</scope>
    <source>
        <strain evidence="1 2">GA-0871</strain>
    </source>
</reference>
<sequence length="62" mass="6991">MTLVSLVFDAGPLLEIIEEPDEDPPSGITGGAMHNFDRDFNPLAANHEEPWYEDRFGFQGKR</sequence>
<gene>
    <name evidence="1" type="ORF">A5742_27550</name>
</gene>
<organism evidence="1 2">
    <name type="scientific">Mycolicibacterium fortuitum</name>
    <name type="common">Mycobacterium fortuitum</name>
    <dbReference type="NCBI Taxonomy" id="1766"/>
    <lineage>
        <taxon>Bacteria</taxon>
        <taxon>Bacillati</taxon>
        <taxon>Actinomycetota</taxon>
        <taxon>Actinomycetes</taxon>
        <taxon>Mycobacteriales</taxon>
        <taxon>Mycobacteriaceae</taxon>
        <taxon>Mycolicibacterium</taxon>
    </lineage>
</organism>
<comment type="caution">
    <text evidence="1">The sequence shown here is derived from an EMBL/GenBank/DDBJ whole genome shotgun (WGS) entry which is preliminary data.</text>
</comment>